<dbReference type="GO" id="GO:0008270">
    <property type="term" value="F:zinc ion binding"/>
    <property type="evidence" value="ECO:0007669"/>
    <property type="project" value="UniProtKB-KW"/>
</dbReference>
<evidence type="ECO:0000256" key="14">
    <source>
        <dbReference type="SAM" id="MobiDB-lite"/>
    </source>
</evidence>
<feature type="region of interest" description="Disordered" evidence="14">
    <location>
        <begin position="228"/>
        <end position="292"/>
    </location>
</feature>
<feature type="region of interest" description="Disordered" evidence="14">
    <location>
        <begin position="98"/>
        <end position="128"/>
    </location>
</feature>
<evidence type="ECO:0000256" key="11">
    <source>
        <dbReference type="ARBA" id="ARBA00023242"/>
    </source>
</evidence>
<dbReference type="Pfam" id="PF06203">
    <property type="entry name" value="CCT"/>
    <property type="match status" value="1"/>
</dbReference>
<evidence type="ECO:0000313" key="19">
    <source>
        <dbReference type="Proteomes" id="UP000825729"/>
    </source>
</evidence>
<keyword evidence="9" id="KW-0010">Activator</keyword>
<evidence type="ECO:0000256" key="2">
    <source>
        <dbReference type="ARBA" id="ARBA00004123"/>
    </source>
</evidence>
<keyword evidence="10" id="KW-0804">Transcription</keyword>
<dbReference type="GO" id="GO:0043565">
    <property type="term" value="F:sequence-specific DNA binding"/>
    <property type="evidence" value="ECO:0007669"/>
    <property type="project" value="InterPro"/>
</dbReference>
<keyword evidence="5 12" id="KW-0863">Zinc-finger</keyword>
<feature type="compositionally biased region" description="Low complexity" evidence="14">
    <location>
        <begin position="233"/>
        <end position="247"/>
    </location>
</feature>
<dbReference type="Proteomes" id="UP000825729">
    <property type="component" value="Unassembled WGS sequence"/>
</dbReference>
<feature type="domain" description="Tify" evidence="17">
    <location>
        <begin position="126"/>
        <end position="161"/>
    </location>
</feature>
<evidence type="ECO:0000256" key="9">
    <source>
        <dbReference type="ARBA" id="ARBA00023159"/>
    </source>
</evidence>
<dbReference type="SMART" id="SM00979">
    <property type="entry name" value="TIFY"/>
    <property type="match status" value="1"/>
</dbReference>
<evidence type="ECO:0000256" key="3">
    <source>
        <dbReference type="ARBA" id="ARBA00007722"/>
    </source>
</evidence>
<evidence type="ECO:0000259" key="17">
    <source>
        <dbReference type="PROSITE" id="PS51320"/>
    </source>
</evidence>
<dbReference type="PROSITE" id="PS51017">
    <property type="entry name" value="CCT"/>
    <property type="match status" value="1"/>
</dbReference>
<feature type="compositionally biased region" description="Polar residues" evidence="14">
    <location>
        <begin position="248"/>
        <end position="273"/>
    </location>
</feature>
<keyword evidence="6" id="KW-0862">Zinc</keyword>
<dbReference type="CDD" id="cd00202">
    <property type="entry name" value="ZnF_GATA"/>
    <property type="match status" value="1"/>
</dbReference>
<evidence type="ECO:0000313" key="18">
    <source>
        <dbReference type="EMBL" id="KAG9449207.1"/>
    </source>
</evidence>
<dbReference type="PROSITE" id="PS00344">
    <property type="entry name" value="GATA_ZN_FINGER_1"/>
    <property type="match status" value="1"/>
</dbReference>
<dbReference type="AlphaFoldDB" id="A0AAV7EN86"/>
<organism evidence="18 19">
    <name type="scientific">Aristolochia fimbriata</name>
    <name type="common">White veined hardy Dutchman's pipe vine</name>
    <dbReference type="NCBI Taxonomy" id="158543"/>
    <lineage>
        <taxon>Eukaryota</taxon>
        <taxon>Viridiplantae</taxon>
        <taxon>Streptophyta</taxon>
        <taxon>Embryophyta</taxon>
        <taxon>Tracheophyta</taxon>
        <taxon>Spermatophyta</taxon>
        <taxon>Magnoliopsida</taxon>
        <taxon>Magnoliidae</taxon>
        <taxon>Piperales</taxon>
        <taxon>Aristolochiaceae</taxon>
        <taxon>Aristolochia</taxon>
    </lineage>
</organism>
<sequence>MGDGQTVDVKVQAVHGIRQNPTVNYRIQQLPEHVNVQHVHLLAAAAMSLPGQIDEMHGAEAQPMAVPVQVPVQVPLIHVVDAQPIQVHYMQDTDHVMEEDQEDGGGHEAMDGDPSASDPASLSDQTRNQGNQLTLSFQGEVYVFDSVAPEKVQAVLLLLGGREVPPSTPVPVQQNNRVVLTDVPQRMTMPQRVASLLRFREKRKERNFDKKIRYNVRKEVALRMQRHKGQFTSAKSQSSEEPASPASNWENNSTRWGSENNGPQTPQTPQESVSCRHCGTSEKSTPMMRRGPAGPRTLCNACGLMWANKGTLRDLSRSTPLPAAPNPPINSTEVNEVLDAHDPQQSSERFGVSMQSSVNGHEQSQPTS</sequence>
<dbReference type="InterPro" id="IPR045280">
    <property type="entry name" value="TIFY-like"/>
</dbReference>
<feature type="region of interest" description="Disordered" evidence="14">
    <location>
        <begin position="339"/>
        <end position="368"/>
    </location>
</feature>
<keyword evidence="8" id="KW-0238">DNA-binding</keyword>
<dbReference type="InterPro" id="IPR013088">
    <property type="entry name" value="Znf_NHR/GATA"/>
</dbReference>
<dbReference type="GO" id="GO:0005634">
    <property type="term" value="C:nucleus"/>
    <property type="evidence" value="ECO:0007669"/>
    <property type="project" value="UniProtKB-SubCell"/>
</dbReference>
<feature type="domain" description="CCT" evidence="16">
    <location>
        <begin position="192"/>
        <end position="234"/>
    </location>
</feature>
<dbReference type="SMART" id="SM00401">
    <property type="entry name" value="ZnF_GATA"/>
    <property type="match status" value="1"/>
</dbReference>
<dbReference type="PANTHER" id="PTHR46125">
    <property type="entry name" value="GATA TRANSCRIPTION FACTOR 28"/>
    <property type="match status" value="1"/>
</dbReference>
<dbReference type="InterPro" id="IPR010402">
    <property type="entry name" value="CCT_domain"/>
</dbReference>
<keyword evidence="7" id="KW-0805">Transcription regulation</keyword>
<reference evidence="18 19" key="1">
    <citation type="submission" date="2021-07" db="EMBL/GenBank/DDBJ databases">
        <title>The Aristolochia fimbriata genome: insights into angiosperm evolution, floral development and chemical biosynthesis.</title>
        <authorList>
            <person name="Jiao Y."/>
        </authorList>
    </citation>
    <scope>NUCLEOTIDE SEQUENCE [LARGE SCALE GENOMIC DNA]</scope>
    <source>
        <strain evidence="18">IBCAS-2021</strain>
        <tissue evidence="18">Leaf</tissue>
    </source>
</reference>
<evidence type="ECO:0000256" key="12">
    <source>
        <dbReference type="PROSITE-ProRule" id="PRU00094"/>
    </source>
</evidence>
<evidence type="ECO:0000256" key="7">
    <source>
        <dbReference type="ARBA" id="ARBA00023015"/>
    </source>
</evidence>
<dbReference type="Pfam" id="PF00320">
    <property type="entry name" value="GATA"/>
    <property type="match status" value="1"/>
</dbReference>
<evidence type="ECO:0000256" key="13">
    <source>
        <dbReference type="PROSITE-ProRule" id="PRU00357"/>
    </source>
</evidence>
<keyword evidence="4" id="KW-0479">Metal-binding</keyword>
<dbReference type="Gene3D" id="3.30.50.10">
    <property type="entry name" value="Erythroid Transcription Factor GATA-1, subunit A"/>
    <property type="match status" value="1"/>
</dbReference>
<dbReference type="SUPFAM" id="SSF57716">
    <property type="entry name" value="Glucocorticoid receptor-like (DNA-binding domain)"/>
    <property type="match status" value="1"/>
</dbReference>
<comment type="subcellular location">
    <subcellularLocation>
        <location evidence="2 13">Nucleus</location>
    </subcellularLocation>
</comment>
<dbReference type="InterPro" id="IPR000679">
    <property type="entry name" value="Znf_GATA"/>
</dbReference>
<evidence type="ECO:0000256" key="1">
    <source>
        <dbReference type="ARBA" id="ARBA00002206"/>
    </source>
</evidence>
<dbReference type="EMBL" id="JAINDJ010000004">
    <property type="protein sequence ID" value="KAG9449207.1"/>
    <property type="molecule type" value="Genomic_DNA"/>
</dbReference>
<protein>
    <submittedName>
        <fullName evidence="18">Uncharacterized protein</fullName>
    </submittedName>
</protein>
<dbReference type="PROSITE" id="PS50114">
    <property type="entry name" value="GATA_ZN_FINGER_2"/>
    <property type="match status" value="1"/>
</dbReference>
<dbReference type="PANTHER" id="PTHR46125:SF27">
    <property type="entry name" value="GATA TRANSCRIPTION FACTOR 28"/>
    <property type="match status" value="1"/>
</dbReference>
<comment type="caution">
    <text evidence="18">The sequence shown here is derived from an EMBL/GenBank/DDBJ whole genome shotgun (WGS) entry which is preliminary data.</text>
</comment>
<dbReference type="InterPro" id="IPR010399">
    <property type="entry name" value="Tify_dom"/>
</dbReference>
<dbReference type="GO" id="GO:0006355">
    <property type="term" value="P:regulation of DNA-templated transcription"/>
    <property type="evidence" value="ECO:0007669"/>
    <property type="project" value="InterPro"/>
</dbReference>
<keyword evidence="11 13" id="KW-0539">Nucleus</keyword>
<keyword evidence="19" id="KW-1185">Reference proteome</keyword>
<evidence type="ECO:0000259" key="15">
    <source>
        <dbReference type="PROSITE" id="PS50114"/>
    </source>
</evidence>
<dbReference type="Pfam" id="PF06200">
    <property type="entry name" value="tify"/>
    <property type="match status" value="1"/>
</dbReference>
<proteinExistence type="inferred from homology"/>
<name>A0AAV7EN86_ARIFI</name>
<dbReference type="PROSITE" id="PS51320">
    <property type="entry name" value="TIFY"/>
    <property type="match status" value="1"/>
</dbReference>
<evidence type="ECO:0000259" key="16">
    <source>
        <dbReference type="PROSITE" id="PS51017"/>
    </source>
</evidence>
<evidence type="ECO:0000256" key="10">
    <source>
        <dbReference type="ARBA" id="ARBA00023163"/>
    </source>
</evidence>
<feature type="compositionally biased region" description="Polar residues" evidence="14">
    <location>
        <begin position="343"/>
        <end position="368"/>
    </location>
</feature>
<accession>A0AAV7EN86</accession>
<feature type="compositionally biased region" description="Basic and acidic residues" evidence="14">
    <location>
        <begin position="98"/>
        <end position="110"/>
    </location>
</feature>
<comment type="function">
    <text evidence="1">Transcriptional activator that specifically binds 5'-GATA-3' or 5'-GAT-3' motifs within gene promoters.</text>
</comment>
<evidence type="ECO:0000256" key="4">
    <source>
        <dbReference type="ARBA" id="ARBA00022723"/>
    </source>
</evidence>
<gene>
    <name evidence="18" type="ORF">H6P81_009172</name>
</gene>
<evidence type="ECO:0000256" key="5">
    <source>
        <dbReference type="ARBA" id="ARBA00022771"/>
    </source>
</evidence>
<comment type="similarity">
    <text evidence="3">Belongs to the type IV zinc-finger family. Class C subfamily.</text>
</comment>
<evidence type="ECO:0000256" key="8">
    <source>
        <dbReference type="ARBA" id="ARBA00023125"/>
    </source>
</evidence>
<feature type="compositionally biased region" description="Low complexity" evidence="14">
    <location>
        <begin position="112"/>
        <end position="124"/>
    </location>
</feature>
<feature type="domain" description="GATA-type" evidence="15">
    <location>
        <begin position="269"/>
        <end position="325"/>
    </location>
</feature>
<evidence type="ECO:0000256" key="6">
    <source>
        <dbReference type="ARBA" id="ARBA00022833"/>
    </source>
</evidence>